<feature type="compositionally biased region" description="Basic and acidic residues" evidence="1">
    <location>
        <begin position="25"/>
        <end position="35"/>
    </location>
</feature>
<feature type="region of interest" description="Disordered" evidence="1">
    <location>
        <begin position="1"/>
        <end position="41"/>
    </location>
</feature>
<comment type="caution">
    <text evidence="2">The sequence shown here is derived from an EMBL/GenBank/DDBJ whole genome shotgun (WGS) entry which is preliminary data.</text>
</comment>
<dbReference type="Proteomes" id="UP000005396">
    <property type="component" value="Unassembled WGS sequence"/>
</dbReference>
<gene>
    <name evidence="2" type="ORF">CLOBOL_02443</name>
</gene>
<dbReference type="PaxDb" id="411902-CLOBOL_02443"/>
<evidence type="ECO:0000313" key="2">
    <source>
        <dbReference type="EMBL" id="EDP17371.1"/>
    </source>
</evidence>
<protein>
    <submittedName>
        <fullName evidence="2">Uncharacterized protein</fullName>
    </submittedName>
</protein>
<dbReference type="EMBL" id="ABCC02000023">
    <property type="protein sequence ID" value="EDP17371.1"/>
    <property type="molecule type" value="Genomic_DNA"/>
</dbReference>
<evidence type="ECO:0000256" key="1">
    <source>
        <dbReference type="SAM" id="MobiDB-lite"/>
    </source>
</evidence>
<reference evidence="2 3" key="2">
    <citation type="submission" date="2007-09" db="EMBL/GenBank/DDBJ databases">
        <title>Draft genome sequence of Clostridium bolteae (ATCC BAA-613).</title>
        <authorList>
            <person name="Sudarsanam P."/>
            <person name="Ley R."/>
            <person name="Guruge J."/>
            <person name="Turnbaugh P.J."/>
            <person name="Mahowald M."/>
            <person name="Liep D."/>
            <person name="Gordon J."/>
        </authorList>
    </citation>
    <scope>NUCLEOTIDE SEQUENCE [LARGE SCALE GENOMIC DNA]</scope>
    <source>
        <strain evidence="3">ATCC BAA-613 / DSM 15670 / CCUG 46953 / JCM 12243 / WAL 16351</strain>
    </source>
</reference>
<proteinExistence type="predicted"/>
<organism evidence="2 3">
    <name type="scientific">Enterocloster bolteae (strain ATCC BAA-613 / DSM 15670 / CCUG 46953 / JCM 12243 / WAL 16351)</name>
    <name type="common">Clostridium bolteae</name>
    <dbReference type="NCBI Taxonomy" id="411902"/>
    <lineage>
        <taxon>Bacteria</taxon>
        <taxon>Bacillati</taxon>
        <taxon>Bacillota</taxon>
        <taxon>Clostridia</taxon>
        <taxon>Lachnospirales</taxon>
        <taxon>Lachnospiraceae</taxon>
        <taxon>Enterocloster</taxon>
    </lineage>
</organism>
<accession>A8RPE0</accession>
<feature type="compositionally biased region" description="Basic and acidic residues" evidence="1">
    <location>
        <begin position="1"/>
        <end position="10"/>
    </location>
</feature>
<name>A8RPE0_ENTBW</name>
<reference evidence="2 3" key="1">
    <citation type="submission" date="2007-08" db="EMBL/GenBank/DDBJ databases">
        <authorList>
            <person name="Fulton L."/>
            <person name="Clifton S."/>
            <person name="Fulton B."/>
            <person name="Xu J."/>
            <person name="Minx P."/>
            <person name="Pepin K.H."/>
            <person name="Johnson M."/>
            <person name="Thiruvilangam P."/>
            <person name="Bhonagiri V."/>
            <person name="Nash W.E."/>
            <person name="Mardis E.R."/>
            <person name="Wilson R.K."/>
        </authorList>
    </citation>
    <scope>NUCLEOTIDE SEQUENCE [LARGE SCALE GENOMIC DNA]</scope>
    <source>
        <strain evidence="3">ATCC BAA-613 / DSM 15670 / CCUG 46953 / JCM 12243 / WAL 16351</strain>
    </source>
</reference>
<sequence length="41" mass="4711">MRMPRQRMDDSFAGDFLFKESLGGGRERESGRTDESDGSLW</sequence>
<evidence type="ECO:0000313" key="3">
    <source>
        <dbReference type="Proteomes" id="UP000005396"/>
    </source>
</evidence>
<dbReference type="AlphaFoldDB" id="A8RPE0"/>
<dbReference type="HOGENOM" id="CLU_3267924_0_0_9"/>